<dbReference type="EMBL" id="LT934122">
    <property type="protein sequence ID" value="VAI60224.1"/>
    <property type="molecule type" value="Genomic_DNA"/>
</dbReference>
<evidence type="ECO:0000313" key="4">
    <source>
        <dbReference type="Proteomes" id="UP000324705"/>
    </source>
</evidence>
<gene>
    <name evidence="3" type="ORF">TRITD_6Bv1G166670</name>
</gene>
<dbReference type="PROSITE" id="PS50966">
    <property type="entry name" value="ZF_SWIM"/>
    <property type="match status" value="1"/>
</dbReference>
<dbReference type="AlphaFoldDB" id="A0A9R0YRB2"/>
<evidence type="ECO:0000313" key="3">
    <source>
        <dbReference type="EMBL" id="VAI60224.1"/>
    </source>
</evidence>
<keyword evidence="1" id="KW-0863">Zinc-finger</keyword>
<dbReference type="Pfam" id="PF04434">
    <property type="entry name" value="SWIM"/>
    <property type="match status" value="1"/>
</dbReference>
<dbReference type="GO" id="GO:0008270">
    <property type="term" value="F:zinc ion binding"/>
    <property type="evidence" value="ECO:0007669"/>
    <property type="project" value="UniProtKB-KW"/>
</dbReference>
<dbReference type="PANTHER" id="PTHR47482">
    <property type="entry name" value="OS11G0632001 PROTEIN"/>
    <property type="match status" value="1"/>
</dbReference>
<feature type="domain" description="SWIM-type" evidence="2">
    <location>
        <begin position="44"/>
        <end position="80"/>
    </location>
</feature>
<keyword evidence="1" id="KW-0862">Zinc</keyword>
<dbReference type="InterPro" id="IPR007527">
    <property type="entry name" value="Znf_SWIM"/>
</dbReference>
<organism evidence="3 4">
    <name type="scientific">Triticum turgidum subsp. durum</name>
    <name type="common">Durum wheat</name>
    <name type="synonym">Triticum durum</name>
    <dbReference type="NCBI Taxonomy" id="4567"/>
    <lineage>
        <taxon>Eukaryota</taxon>
        <taxon>Viridiplantae</taxon>
        <taxon>Streptophyta</taxon>
        <taxon>Embryophyta</taxon>
        <taxon>Tracheophyta</taxon>
        <taxon>Spermatophyta</taxon>
        <taxon>Magnoliopsida</taxon>
        <taxon>Liliopsida</taxon>
        <taxon>Poales</taxon>
        <taxon>Poaceae</taxon>
        <taxon>BOP clade</taxon>
        <taxon>Pooideae</taxon>
        <taxon>Triticodae</taxon>
        <taxon>Triticeae</taxon>
        <taxon>Triticinae</taxon>
        <taxon>Triticum</taxon>
    </lineage>
</organism>
<name>A0A9R0YRB2_TRITD</name>
<dbReference type="Proteomes" id="UP000324705">
    <property type="component" value="Chromosome 6B"/>
</dbReference>
<evidence type="ECO:0000256" key="1">
    <source>
        <dbReference type="PROSITE-ProRule" id="PRU00325"/>
    </source>
</evidence>
<reference evidence="3 4" key="1">
    <citation type="submission" date="2017-09" db="EMBL/GenBank/DDBJ databases">
        <authorList>
            <consortium name="International Durum Wheat Genome Sequencing Consortium (IDWGSC)"/>
            <person name="Milanesi L."/>
        </authorList>
    </citation>
    <scope>NUCLEOTIDE SEQUENCE [LARGE SCALE GENOMIC DNA]</scope>
    <source>
        <strain evidence="4">cv. Svevo</strain>
    </source>
</reference>
<protein>
    <recommendedName>
        <fullName evidence="2">SWIM-type domain-containing protein</fullName>
    </recommendedName>
</protein>
<keyword evidence="4" id="KW-1185">Reference proteome</keyword>
<dbReference type="Gramene" id="TRITD6Bv1G166670.1">
    <property type="protein sequence ID" value="TRITD6Bv1G166670.1"/>
    <property type="gene ID" value="TRITD6Bv1G166670"/>
</dbReference>
<accession>A0A9R0YRB2</accession>
<sequence length="172" mass="20336">MFEQFGHILYECGAYQVEELEKGKLYLAIHMEAARREKWCRVSYKVNVLEGGEEFDCECGQFAHMGLLCSHVLKVLDFICITKIPQKHIIKRWTKDARDVLPPHLTQYQRDNAHKNPFSFRHFNMYMHAMELVRMGDASVEAYEKFIVLIKNCMVEMQPFAEIRDGWVWRTG</sequence>
<evidence type="ECO:0000259" key="2">
    <source>
        <dbReference type="PROSITE" id="PS50966"/>
    </source>
</evidence>
<keyword evidence="1" id="KW-0479">Metal-binding</keyword>
<dbReference type="PANTHER" id="PTHR47482:SF5">
    <property type="entry name" value="FAR1 DOMAIN-CONTAINING PROTEIN"/>
    <property type="match status" value="1"/>
</dbReference>
<proteinExistence type="predicted"/>